<dbReference type="PANTHER" id="PTHR30055:SF151">
    <property type="entry name" value="TRANSCRIPTIONAL REGULATORY PROTEIN"/>
    <property type="match status" value="1"/>
</dbReference>
<evidence type="ECO:0000256" key="4">
    <source>
        <dbReference type="PROSITE-ProRule" id="PRU00335"/>
    </source>
</evidence>
<dbReference type="SUPFAM" id="SSF46689">
    <property type="entry name" value="Homeodomain-like"/>
    <property type="match status" value="1"/>
</dbReference>
<dbReference type="EMBL" id="JACHDB010000001">
    <property type="protein sequence ID" value="MBB5430528.1"/>
    <property type="molecule type" value="Genomic_DNA"/>
</dbReference>
<dbReference type="InterPro" id="IPR001647">
    <property type="entry name" value="HTH_TetR"/>
</dbReference>
<dbReference type="GO" id="GO:0045892">
    <property type="term" value="P:negative regulation of DNA-templated transcription"/>
    <property type="evidence" value="ECO:0007669"/>
    <property type="project" value="InterPro"/>
</dbReference>
<evidence type="ECO:0000313" key="7">
    <source>
        <dbReference type="Proteomes" id="UP000572635"/>
    </source>
</evidence>
<dbReference type="RefSeq" id="WP_184388469.1">
    <property type="nucleotide sequence ID" value="NZ_BAAAJD010000023.1"/>
</dbReference>
<dbReference type="SUPFAM" id="SSF48498">
    <property type="entry name" value="Tetracyclin repressor-like, C-terminal domain"/>
    <property type="match status" value="1"/>
</dbReference>
<feature type="DNA-binding region" description="H-T-H motif" evidence="4">
    <location>
        <begin position="53"/>
        <end position="72"/>
    </location>
</feature>
<keyword evidence="1" id="KW-0805">Transcription regulation</keyword>
<name>A0A7W8QHF6_9ACTN</name>
<dbReference type="GO" id="GO:0003700">
    <property type="term" value="F:DNA-binding transcription factor activity"/>
    <property type="evidence" value="ECO:0007669"/>
    <property type="project" value="TreeGrafter"/>
</dbReference>
<keyword evidence="3" id="KW-0804">Transcription</keyword>
<dbReference type="Gene3D" id="1.10.357.10">
    <property type="entry name" value="Tetracycline Repressor, domain 2"/>
    <property type="match status" value="1"/>
</dbReference>
<dbReference type="Proteomes" id="UP000572635">
    <property type="component" value="Unassembled WGS sequence"/>
</dbReference>
<keyword evidence="7" id="KW-1185">Reference proteome</keyword>
<accession>A0A7W8QHF6</accession>
<evidence type="ECO:0000256" key="3">
    <source>
        <dbReference type="ARBA" id="ARBA00023163"/>
    </source>
</evidence>
<evidence type="ECO:0000256" key="2">
    <source>
        <dbReference type="ARBA" id="ARBA00023125"/>
    </source>
</evidence>
<dbReference type="Pfam" id="PF00440">
    <property type="entry name" value="TetR_N"/>
    <property type="match status" value="1"/>
</dbReference>
<dbReference type="InterPro" id="IPR009057">
    <property type="entry name" value="Homeodomain-like_sf"/>
</dbReference>
<feature type="domain" description="HTH tetR-type" evidence="5">
    <location>
        <begin position="30"/>
        <end position="90"/>
    </location>
</feature>
<keyword evidence="2 4" id="KW-0238">DNA-binding</keyword>
<proteinExistence type="predicted"/>
<dbReference type="Pfam" id="PF02909">
    <property type="entry name" value="TetR_C_1"/>
    <property type="match status" value="1"/>
</dbReference>
<gene>
    <name evidence="6" type="ORF">HDA36_000612</name>
</gene>
<dbReference type="InterPro" id="IPR004111">
    <property type="entry name" value="Repressor_TetR_C"/>
</dbReference>
<dbReference type="Gene3D" id="1.10.10.60">
    <property type="entry name" value="Homeodomain-like"/>
    <property type="match status" value="1"/>
</dbReference>
<protein>
    <submittedName>
        <fullName evidence="6">AcrR family transcriptional regulator</fullName>
    </submittedName>
</protein>
<evidence type="ECO:0000259" key="5">
    <source>
        <dbReference type="PROSITE" id="PS50977"/>
    </source>
</evidence>
<dbReference type="PROSITE" id="PS50977">
    <property type="entry name" value="HTH_TETR_2"/>
    <property type="match status" value="1"/>
</dbReference>
<dbReference type="PANTHER" id="PTHR30055">
    <property type="entry name" value="HTH-TYPE TRANSCRIPTIONAL REGULATOR RUTR"/>
    <property type="match status" value="1"/>
</dbReference>
<evidence type="ECO:0000313" key="6">
    <source>
        <dbReference type="EMBL" id="MBB5430528.1"/>
    </source>
</evidence>
<dbReference type="AlphaFoldDB" id="A0A7W8QHF6"/>
<comment type="caution">
    <text evidence="6">The sequence shown here is derived from an EMBL/GenBank/DDBJ whole genome shotgun (WGS) entry which is preliminary data.</text>
</comment>
<evidence type="ECO:0000256" key="1">
    <source>
        <dbReference type="ARBA" id="ARBA00023015"/>
    </source>
</evidence>
<dbReference type="InterPro" id="IPR050109">
    <property type="entry name" value="HTH-type_TetR-like_transc_reg"/>
</dbReference>
<dbReference type="GO" id="GO:0000976">
    <property type="term" value="F:transcription cis-regulatory region binding"/>
    <property type="evidence" value="ECO:0007669"/>
    <property type="project" value="TreeGrafter"/>
</dbReference>
<organism evidence="6 7">
    <name type="scientific">Nocardiopsis composta</name>
    <dbReference type="NCBI Taxonomy" id="157465"/>
    <lineage>
        <taxon>Bacteria</taxon>
        <taxon>Bacillati</taxon>
        <taxon>Actinomycetota</taxon>
        <taxon>Actinomycetes</taxon>
        <taxon>Streptosporangiales</taxon>
        <taxon>Nocardiopsidaceae</taxon>
        <taxon>Nocardiopsis</taxon>
    </lineage>
</organism>
<reference evidence="6 7" key="1">
    <citation type="submission" date="2020-08" db="EMBL/GenBank/DDBJ databases">
        <title>Sequencing the genomes of 1000 actinobacteria strains.</title>
        <authorList>
            <person name="Klenk H.-P."/>
        </authorList>
    </citation>
    <scope>NUCLEOTIDE SEQUENCE [LARGE SCALE GENOMIC DNA]</scope>
    <source>
        <strain evidence="6 7">DSM 44551</strain>
    </source>
</reference>
<sequence>MTIRNGGGDPARTLALLWRTAGPVRKGRTGLDVDRVVAAAIGIADAEGLDALSMRKVADRLGVGAMSLYTYVPGKAELAEAMLDAVRAELPDPAEAGEGWRARLEAVARQNRDLYLRHPWMLQVAAGRPVLGPNSMVRYDRELRALEGLGLSDIEMDGVIALLSDYVHGAAREAVAMADAAADSGRTDQEWWEQHAPELERIADPSVYPVAARVGTAVGERYGASHDPAADFDFGLKLVLDGVAALLESRARP</sequence>
<dbReference type="InterPro" id="IPR036271">
    <property type="entry name" value="Tet_transcr_reg_TetR-rel_C_sf"/>
</dbReference>